<dbReference type="PANTHER" id="PTHR10887:SF341">
    <property type="entry name" value="NFX1-TYPE ZINC FINGER-CONTAINING PROTEIN 1"/>
    <property type="match status" value="1"/>
</dbReference>
<feature type="zinc finger region" description="C3H1-type" evidence="1">
    <location>
        <begin position="21"/>
        <end position="48"/>
    </location>
</feature>
<evidence type="ECO:0000256" key="1">
    <source>
        <dbReference type="PROSITE-ProRule" id="PRU00723"/>
    </source>
</evidence>
<dbReference type="InterPro" id="IPR041677">
    <property type="entry name" value="DNA2/NAM7_AAA_11"/>
</dbReference>
<keyword evidence="1" id="KW-0862">Zinc</keyword>
<sequence>MSRNMGPIKAQQLQPVSLTSKPLESVCKDFVDGFCRQGDRCTKSHDICILEDGTHSAADPGSANAAPNYLSLGPRFIPADKCVFEEDGPGDLSRQGTRHDNDHMDIRRICILPTTDEILCLRRPYMPRKDFAQSHFLPRGYSCLVDTLFRQLRYESTECIIDACYHAAQQLAITSKEDNHDYDFSQETPRGVRYSLFRDVIFEELLFHEFKGTVVRLSFACPRTLRGSRMHSSGLFEKASVQLSLADPKDTDALRRVIYYAQGLLHGTFVLIDLPGLLLPGFSLCLRQLQNLYDSTDAAFSSFVAPPTPLSVSEIGPPVYASGRDFKYNIDSLRSKSKQNSTSALTLPPCQTRPRCSHRQPNARDPLKETTLDEGQAVALHENLSRSLAFTQGPPGTGKTYLGVSLSKTILNSQDKSNPKPILAVCMTNHALDSFLGDLKNDGITGIARLGAGSKEEWTRPFLLKELSQKMKITKIESVNLRDARLQVEGLVFRGILRLKYPAIFEHFASLENLGQDYTDIRIARKAGGFAYEFWCQGGDIRDLNQLLTLFDTLLGMHHSSKEPEAWESRTRERLLTKVKSNAEHVTTVFAEGNLWMSSLAERQKIIDNLKAESLPDNIDRMFAKFGRKMEMFEDELTKAESGLSSSSGEFTKQFRPSPLAGKKNQNLVRVRGNMMMEVQKKITDFRDEVVIPFEENAILLAAYLDNPKIFAAPVLPFELRFDLLYHKCRLVTLQEAVNMQKVMSPHAEALPHVKTLVDGLLMITTEQATDNIKALDLLLAKASSAQLKSLEVELRLVQISFYVVLRALGVKHDLDITASLQQVAKTCNRYRTAAGPYIRSYRLLKSFCDGMEPPRKLFGQETRQYWWKWGRHEVGFLTSCANGHPYSSKTFNDCPECEGKTAQVEPEPVDYSKYLQEDAFLAQMHMRAVS</sequence>
<accession>A0A1W5D9Y0</accession>
<keyword evidence="5" id="KW-1185">Reference proteome</keyword>
<reference evidence="5" key="1">
    <citation type="submission" date="2017-03" db="EMBL/GenBank/DDBJ databases">
        <authorList>
            <person name="Sharma R."/>
            <person name="Thines M."/>
        </authorList>
    </citation>
    <scope>NUCLEOTIDE SEQUENCE [LARGE SCALE GENOMIC DNA]</scope>
</reference>
<dbReference type="Gene3D" id="3.40.50.300">
    <property type="entry name" value="P-loop containing nucleotide triphosphate hydrolases"/>
    <property type="match status" value="1"/>
</dbReference>
<name>A0A1W5D9Y0_9LECA</name>
<dbReference type="PROSITE" id="PS50103">
    <property type="entry name" value="ZF_C3H1"/>
    <property type="match status" value="1"/>
</dbReference>
<dbReference type="EMBL" id="FWEW01003544">
    <property type="protein sequence ID" value="SLM39742.1"/>
    <property type="molecule type" value="Genomic_DNA"/>
</dbReference>
<dbReference type="GO" id="GO:0004386">
    <property type="term" value="F:helicase activity"/>
    <property type="evidence" value="ECO:0007669"/>
    <property type="project" value="InterPro"/>
</dbReference>
<dbReference type="PANTHER" id="PTHR10887">
    <property type="entry name" value="DNA2/NAM7 HELICASE FAMILY"/>
    <property type="match status" value="1"/>
</dbReference>
<evidence type="ECO:0000256" key="2">
    <source>
        <dbReference type="SAM" id="MobiDB-lite"/>
    </source>
</evidence>
<keyword evidence="1" id="KW-0479">Metal-binding</keyword>
<evidence type="ECO:0000313" key="4">
    <source>
        <dbReference type="EMBL" id="SLM39742.1"/>
    </source>
</evidence>
<protein>
    <submittedName>
        <fullName evidence="4">Zinc finger, CCCH-type</fullName>
    </submittedName>
</protein>
<dbReference type="SMART" id="SM00356">
    <property type="entry name" value="ZnF_C3H1"/>
    <property type="match status" value="1"/>
</dbReference>
<dbReference type="AlphaFoldDB" id="A0A1W5D9Y0"/>
<dbReference type="InterPro" id="IPR000571">
    <property type="entry name" value="Znf_CCCH"/>
</dbReference>
<dbReference type="GO" id="GO:0031380">
    <property type="term" value="C:nuclear RNA-directed RNA polymerase complex"/>
    <property type="evidence" value="ECO:0007669"/>
    <property type="project" value="TreeGrafter"/>
</dbReference>
<dbReference type="InterPro" id="IPR045055">
    <property type="entry name" value="DNA2/NAM7-like"/>
</dbReference>
<dbReference type="GO" id="GO:0031048">
    <property type="term" value="P:regulatory ncRNA-mediated heterochromatin formation"/>
    <property type="evidence" value="ECO:0007669"/>
    <property type="project" value="TreeGrafter"/>
</dbReference>
<organism evidence="4 5">
    <name type="scientific">Lasallia pustulata</name>
    <dbReference type="NCBI Taxonomy" id="136370"/>
    <lineage>
        <taxon>Eukaryota</taxon>
        <taxon>Fungi</taxon>
        <taxon>Dikarya</taxon>
        <taxon>Ascomycota</taxon>
        <taxon>Pezizomycotina</taxon>
        <taxon>Lecanoromycetes</taxon>
        <taxon>OSLEUM clade</taxon>
        <taxon>Umbilicariomycetidae</taxon>
        <taxon>Umbilicariales</taxon>
        <taxon>Umbilicariaceae</taxon>
        <taxon>Lasallia</taxon>
    </lineage>
</organism>
<dbReference type="GO" id="GO:0008270">
    <property type="term" value="F:zinc ion binding"/>
    <property type="evidence" value="ECO:0007669"/>
    <property type="project" value="UniProtKB-KW"/>
</dbReference>
<evidence type="ECO:0000259" key="3">
    <source>
        <dbReference type="PROSITE" id="PS50103"/>
    </source>
</evidence>
<feature type="region of interest" description="Disordered" evidence="2">
    <location>
        <begin position="337"/>
        <end position="366"/>
    </location>
</feature>
<feature type="domain" description="C3H1-type" evidence="3">
    <location>
        <begin position="21"/>
        <end position="48"/>
    </location>
</feature>
<keyword evidence="1" id="KW-0863">Zinc-finger</keyword>
<dbReference type="SUPFAM" id="SSF52540">
    <property type="entry name" value="P-loop containing nucleoside triphosphate hydrolases"/>
    <property type="match status" value="1"/>
</dbReference>
<dbReference type="Proteomes" id="UP000192927">
    <property type="component" value="Unassembled WGS sequence"/>
</dbReference>
<proteinExistence type="predicted"/>
<evidence type="ECO:0000313" key="5">
    <source>
        <dbReference type="Proteomes" id="UP000192927"/>
    </source>
</evidence>
<dbReference type="Pfam" id="PF13086">
    <property type="entry name" value="AAA_11"/>
    <property type="match status" value="1"/>
</dbReference>
<dbReference type="InterPro" id="IPR027417">
    <property type="entry name" value="P-loop_NTPase"/>
</dbReference>